<evidence type="ECO:0000256" key="1">
    <source>
        <dbReference type="SAM" id="SignalP"/>
    </source>
</evidence>
<dbReference type="Gene3D" id="2.40.160.60">
    <property type="entry name" value="Outer membrane protein transport protein (OMPP1/FadL/TodX)"/>
    <property type="match status" value="1"/>
</dbReference>
<accession>A0ABS2HDB2</accession>
<reference evidence="2 3" key="1">
    <citation type="submission" date="2021-02" db="EMBL/GenBank/DDBJ databases">
        <authorList>
            <person name="Park J.-S."/>
        </authorList>
    </citation>
    <scope>NUCLEOTIDE SEQUENCE [LARGE SCALE GENOMIC DNA]</scope>
    <source>
        <strain evidence="2 3">188UL20-2</strain>
    </source>
</reference>
<evidence type="ECO:0000313" key="3">
    <source>
        <dbReference type="Proteomes" id="UP000809621"/>
    </source>
</evidence>
<feature type="signal peptide" evidence="1">
    <location>
        <begin position="1"/>
        <end position="21"/>
    </location>
</feature>
<gene>
    <name evidence="2" type="primary">traF</name>
    <name evidence="2" type="ORF">JQC93_01085</name>
</gene>
<organism evidence="2 3">
    <name type="scientific">Vibrio ulleungensis</name>
    <dbReference type="NCBI Taxonomy" id="2807619"/>
    <lineage>
        <taxon>Bacteria</taxon>
        <taxon>Pseudomonadati</taxon>
        <taxon>Pseudomonadota</taxon>
        <taxon>Gammaproteobacteria</taxon>
        <taxon>Vibrionales</taxon>
        <taxon>Vibrionaceae</taxon>
        <taxon>Vibrio</taxon>
    </lineage>
</organism>
<dbReference type="Proteomes" id="UP000809621">
    <property type="component" value="Unassembled WGS sequence"/>
</dbReference>
<evidence type="ECO:0000313" key="2">
    <source>
        <dbReference type="EMBL" id="MBM7034984.1"/>
    </source>
</evidence>
<name>A0ABS2HDB2_9VIBR</name>
<sequence length="390" mass="41988">MKTNWILPSLVAMAVSGAAVAAPQSYLYKDTRTMAMGGASVATGGYSTAVFSNPAGLAKLPTDHGMIVELLGFQATATQNGTEIFTDLADASDSGDSSDIEDVLEKYAGQPVYIDFSNYSSVSYNHGDIAWSIGLLAATDINVIANPYNISVLELQTRAYGGVNAGVSYTLRDMWLGDLSLGLGGKFYGQNSYEDVLDPDDILDFEGKADEIIDEASETNTAFAFDLGAIYQFNVPLKPSFGLSIMNIGGLDFDDAYGSQPMTVNIGGAVEPEIPFIKRTRIAIDYVDVLNANTFRIYDYNPDEDGLSYRDVESNDIIQQLNLGMSALLYDNTWSSLELAAGLYQGNWTAGIDFAASIFKLSFASYAEEVGPVSGDKTDRRYTASLGLGW</sequence>
<keyword evidence="3" id="KW-1185">Reference proteome</keyword>
<proteinExistence type="predicted"/>
<comment type="caution">
    <text evidence="2">The sequence shown here is derived from an EMBL/GenBank/DDBJ whole genome shotgun (WGS) entry which is preliminary data.</text>
</comment>
<protein>
    <submittedName>
        <fullName evidence="2">Conjugal transfer protein TraF</fullName>
    </submittedName>
</protein>
<keyword evidence="1" id="KW-0732">Signal</keyword>
<dbReference type="RefSeq" id="WP_205156630.1">
    <property type="nucleotide sequence ID" value="NZ_JAFEUM010000001.1"/>
</dbReference>
<feature type="chain" id="PRO_5046148977" evidence="1">
    <location>
        <begin position="22"/>
        <end position="390"/>
    </location>
</feature>
<dbReference type="EMBL" id="JAFEUM010000001">
    <property type="protein sequence ID" value="MBM7034984.1"/>
    <property type="molecule type" value="Genomic_DNA"/>
</dbReference>